<feature type="non-terminal residue" evidence="2">
    <location>
        <position position="83"/>
    </location>
</feature>
<proteinExistence type="predicted"/>
<dbReference type="AlphaFoldDB" id="A0A0V1GPP2"/>
<evidence type="ECO:0000256" key="1">
    <source>
        <dbReference type="SAM" id="Phobius"/>
    </source>
</evidence>
<comment type="caution">
    <text evidence="2">The sequence shown here is derived from an EMBL/GenBank/DDBJ whole genome shotgun (WGS) entry which is preliminary data.</text>
</comment>
<organism evidence="2 3">
    <name type="scientific">Trichinella zimbabwensis</name>
    <dbReference type="NCBI Taxonomy" id="268475"/>
    <lineage>
        <taxon>Eukaryota</taxon>
        <taxon>Metazoa</taxon>
        <taxon>Ecdysozoa</taxon>
        <taxon>Nematoda</taxon>
        <taxon>Enoplea</taxon>
        <taxon>Dorylaimia</taxon>
        <taxon>Trichinellida</taxon>
        <taxon>Trichinellidae</taxon>
        <taxon>Trichinella</taxon>
    </lineage>
</organism>
<evidence type="ECO:0000313" key="2">
    <source>
        <dbReference type="EMBL" id="KRZ00236.1"/>
    </source>
</evidence>
<dbReference type="EMBL" id="JYDP01000538">
    <property type="protein sequence ID" value="KRZ00236.1"/>
    <property type="molecule type" value="Genomic_DNA"/>
</dbReference>
<name>A0A0V1GPP2_9BILA</name>
<feature type="transmembrane region" description="Helical" evidence="1">
    <location>
        <begin position="12"/>
        <end position="37"/>
    </location>
</feature>
<evidence type="ECO:0000313" key="3">
    <source>
        <dbReference type="Proteomes" id="UP000055024"/>
    </source>
</evidence>
<protein>
    <submittedName>
        <fullName evidence="2">Uncharacterized protein</fullName>
    </submittedName>
</protein>
<sequence length="83" mass="9337">MRRSFASQHLGRVTALGVNFLLVLLFLVILCDLDFLYRNDCKQIEQINSKDDSFPSNGMADGIFCNSNPDDGLKDCRAECFSL</sequence>
<keyword evidence="1" id="KW-1133">Transmembrane helix</keyword>
<keyword evidence="1" id="KW-0812">Transmembrane</keyword>
<gene>
    <name evidence="2" type="ORF">T11_13990</name>
</gene>
<accession>A0A0V1GPP2</accession>
<keyword evidence="1" id="KW-0472">Membrane</keyword>
<reference evidence="2 3" key="1">
    <citation type="submission" date="2015-01" db="EMBL/GenBank/DDBJ databases">
        <title>Evolution of Trichinella species and genotypes.</title>
        <authorList>
            <person name="Korhonen P.K."/>
            <person name="Edoardo P."/>
            <person name="Giuseppe L.R."/>
            <person name="Gasser R.B."/>
        </authorList>
    </citation>
    <scope>NUCLEOTIDE SEQUENCE [LARGE SCALE GENOMIC DNA]</scope>
    <source>
        <strain evidence="2">ISS1029</strain>
    </source>
</reference>
<dbReference type="Proteomes" id="UP000055024">
    <property type="component" value="Unassembled WGS sequence"/>
</dbReference>
<keyword evidence="3" id="KW-1185">Reference proteome</keyword>
<dbReference type="OrthoDB" id="5932666at2759"/>